<dbReference type="InterPro" id="IPR036226">
    <property type="entry name" value="LipOase_C_sf"/>
</dbReference>
<evidence type="ECO:0000259" key="4">
    <source>
        <dbReference type="PROSITE" id="PS51393"/>
    </source>
</evidence>
<accession>A0A485MLS2</accession>
<gene>
    <name evidence="5" type="ORF">LYPA_23C014584</name>
</gene>
<dbReference type="Proteomes" id="UP000386466">
    <property type="component" value="Unassembled WGS sequence"/>
</dbReference>
<proteinExistence type="predicted"/>
<feature type="domain" description="Lipoxygenase" evidence="4">
    <location>
        <begin position="1"/>
        <end position="168"/>
    </location>
</feature>
<evidence type="ECO:0000256" key="2">
    <source>
        <dbReference type="ARBA" id="ARBA00022964"/>
    </source>
</evidence>
<dbReference type="GO" id="GO:0046872">
    <property type="term" value="F:metal ion binding"/>
    <property type="evidence" value="ECO:0007669"/>
    <property type="project" value="UniProtKB-KW"/>
</dbReference>
<keyword evidence="2" id="KW-0223">Dioxygenase</keyword>
<dbReference type="PANTHER" id="PTHR11771">
    <property type="entry name" value="LIPOXYGENASE"/>
    <property type="match status" value="1"/>
</dbReference>
<evidence type="ECO:0000256" key="3">
    <source>
        <dbReference type="ARBA" id="ARBA00023002"/>
    </source>
</evidence>
<reference evidence="5 6" key="1">
    <citation type="submission" date="2019-01" db="EMBL/GenBank/DDBJ databases">
        <authorList>
            <person name="Alioto T."/>
            <person name="Alioto T."/>
        </authorList>
    </citation>
    <scope>NUCLEOTIDE SEQUENCE [LARGE SCALE GENOMIC DNA]</scope>
</reference>
<dbReference type="GO" id="GO:0034440">
    <property type="term" value="P:lipid oxidation"/>
    <property type="evidence" value="ECO:0007669"/>
    <property type="project" value="InterPro"/>
</dbReference>
<dbReference type="PROSITE" id="PS51393">
    <property type="entry name" value="LIPOXYGENASE_3"/>
    <property type="match status" value="1"/>
</dbReference>
<dbReference type="SUPFAM" id="SSF48484">
    <property type="entry name" value="Lipoxigenase"/>
    <property type="match status" value="1"/>
</dbReference>
<evidence type="ECO:0000256" key="1">
    <source>
        <dbReference type="ARBA" id="ARBA00022723"/>
    </source>
</evidence>
<dbReference type="InterPro" id="IPR013819">
    <property type="entry name" value="LipOase_C"/>
</dbReference>
<keyword evidence="1" id="KW-0479">Metal-binding</keyword>
<organism evidence="5 6">
    <name type="scientific">Lynx pardinus</name>
    <name type="common">Iberian lynx</name>
    <name type="synonym">Felis pardina</name>
    <dbReference type="NCBI Taxonomy" id="191816"/>
    <lineage>
        <taxon>Eukaryota</taxon>
        <taxon>Metazoa</taxon>
        <taxon>Chordata</taxon>
        <taxon>Craniata</taxon>
        <taxon>Vertebrata</taxon>
        <taxon>Euteleostomi</taxon>
        <taxon>Mammalia</taxon>
        <taxon>Eutheria</taxon>
        <taxon>Laurasiatheria</taxon>
        <taxon>Carnivora</taxon>
        <taxon>Feliformia</taxon>
        <taxon>Felidae</taxon>
        <taxon>Felinae</taxon>
        <taxon>Lynx</taxon>
    </lineage>
</organism>
<sequence length="168" mass="18487">MREPWTPGAMSTDGSSLCLQVPFTEVSRVLRSKPHLSFVSPGFPVSLDSRAQLCRFVTVCIFTCTGQHASAHLGQPDGYCWVPNGPRTTRRPPPVSKDATEKDTVVSLLHAHRARKQSTFIEFRGGCQPVTVALGHHEEKYFSGLEPQAVLEQFQEELGPVWSPQGGT</sequence>
<keyword evidence="6" id="KW-1185">Reference proteome</keyword>
<keyword evidence="3" id="KW-0560">Oxidoreductase</keyword>
<dbReference type="GO" id="GO:0016702">
    <property type="term" value="F:oxidoreductase activity, acting on single donors with incorporation of molecular oxygen, incorporation of two atoms of oxygen"/>
    <property type="evidence" value="ECO:0007669"/>
    <property type="project" value="InterPro"/>
</dbReference>
<name>A0A485MLS2_LYNPA</name>
<evidence type="ECO:0000313" key="6">
    <source>
        <dbReference type="Proteomes" id="UP000386466"/>
    </source>
</evidence>
<dbReference type="InterPro" id="IPR000907">
    <property type="entry name" value="LipOase"/>
</dbReference>
<protein>
    <recommendedName>
        <fullName evidence="4">Lipoxygenase domain-containing protein</fullName>
    </recommendedName>
</protein>
<dbReference type="EMBL" id="CAAGRJ010003850">
    <property type="protein sequence ID" value="VFV21830.1"/>
    <property type="molecule type" value="Genomic_DNA"/>
</dbReference>
<evidence type="ECO:0000313" key="5">
    <source>
        <dbReference type="EMBL" id="VFV21830.1"/>
    </source>
</evidence>
<dbReference type="Gene3D" id="1.20.245.10">
    <property type="entry name" value="Lipoxygenase-1, Domain 5"/>
    <property type="match status" value="1"/>
</dbReference>
<dbReference type="AlphaFoldDB" id="A0A485MLS2"/>